<comment type="caution">
    <text evidence="1">The sequence shown here is derived from an EMBL/GenBank/DDBJ whole genome shotgun (WGS) entry which is preliminary data.</text>
</comment>
<evidence type="ECO:0000313" key="1">
    <source>
        <dbReference type="EMBL" id="KAK7321147.1"/>
    </source>
</evidence>
<evidence type="ECO:0000313" key="2">
    <source>
        <dbReference type="Proteomes" id="UP001367508"/>
    </source>
</evidence>
<dbReference type="EMBL" id="JAYMYQ010000007">
    <property type="protein sequence ID" value="KAK7321147.1"/>
    <property type="molecule type" value="Genomic_DNA"/>
</dbReference>
<keyword evidence="2" id="KW-1185">Reference proteome</keyword>
<reference evidence="1 2" key="1">
    <citation type="submission" date="2024-01" db="EMBL/GenBank/DDBJ databases">
        <title>The genomes of 5 underutilized Papilionoideae crops provide insights into root nodulation and disease resistanc.</title>
        <authorList>
            <person name="Jiang F."/>
        </authorList>
    </citation>
    <scope>NUCLEOTIDE SEQUENCE [LARGE SCALE GENOMIC DNA]</scope>
    <source>
        <strain evidence="1">LVBAO_FW01</strain>
        <tissue evidence="1">Leaves</tissue>
    </source>
</reference>
<dbReference type="Proteomes" id="UP001367508">
    <property type="component" value="Unassembled WGS sequence"/>
</dbReference>
<organism evidence="1 2">
    <name type="scientific">Canavalia gladiata</name>
    <name type="common">Sword bean</name>
    <name type="synonym">Dolichos gladiatus</name>
    <dbReference type="NCBI Taxonomy" id="3824"/>
    <lineage>
        <taxon>Eukaryota</taxon>
        <taxon>Viridiplantae</taxon>
        <taxon>Streptophyta</taxon>
        <taxon>Embryophyta</taxon>
        <taxon>Tracheophyta</taxon>
        <taxon>Spermatophyta</taxon>
        <taxon>Magnoliopsida</taxon>
        <taxon>eudicotyledons</taxon>
        <taxon>Gunneridae</taxon>
        <taxon>Pentapetalae</taxon>
        <taxon>rosids</taxon>
        <taxon>fabids</taxon>
        <taxon>Fabales</taxon>
        <taxon>Fabaceae</taxon>
        <taxon>Papilionoideae</taxon>
        <taxon>50 kb inversion clade</taxon>
        <taxon>NPAAA clade</taxon>
        <taxon>indigoferoid/millettioid clade</taxon>
        <taxon>Phaseoleae</taxon>
        <taxon>Canavalia</taxon>
    </lineage>
</organism>
<gene>
    <name evidence="1" type="ORF">VNO77_31462</name>
</gene>
<accession>A0AAN9KP72</accession>
<dbReference type="AlphaFoldDB" id="A0AAN9KP72"/>
<proteinExistence type="predicted"/>
<protein>
    <submittedName>
        <fullName evidence="1">Uncharacterized protein</fullName>
    </submittedName>
</protein>
<name>A0AAN9KP72_CANGL</name>
<sequence length="137" mass="15905">MLSVSLDSNLQTTRRPHFLLSSPSESITDLVYKLWQEWSTGESTIWWPHTHDGGPWVLPSMHYWLTGRARTVLDKVSFAKILSKLTHYCYIWNGELGKLQASNEKRIRITGNQFIGETKHFGSRSSKMQIQLLNDER</sequence>